<dbReference type="PANTHER" id="PTHR33420">
    <property type="entry name" value="FIMBRIAL SUBUNIT ELFA-RELATED"/>
    <property type="match status" value="1"/>
</dbReference>
<dbReference type="InterPro" id="IPR050263">
    <property type="entry name" value="Bact_Fimbrial_Adh_Pro"/>
</dbReference>
<gene>
    <name evidence="2" type="ORF">PMYSY11_3809</name>
</gene>
<dbReference type="InterPro" id="IPR008966">
    <property type="entry name" value="Adhesion_dom_sf"/>
</dbReference>
<dbReference type="Gene3D" id="2.60.40.1090">
    <property type="entry name" value="Fimbrial-type adhesion domain"/>
    <property type="match status" value="1"/>
</dbReference>
<feature type="chain" id="PRO_5025043493" evidence="1">
    <location>
        <begin position="23"/>
        <end position="183"/>
    </location>
</feature>
<dbReference type="GO" id="GO:0009289">
    <property type="term" value="C:pilus"/>
    <property type="evidence" value="ECO:0007669"/>
    <property type="project" value="InterPro"/>
</dbReference>
<evidence type="ECO:0000256" key="1">
    <source>
        <dbReference type="SAM" id="SignalP"/>
    </source>
</evidence>
<dbReference type="AlphaFoldDB" id="A0A653E8K1"/>
<dbReference type="RefSeq" id="WP_150549161.1">
    <property type="nucleotide sequence ID" value="NZ_LR215729.2"/>
</dbReference>
<dbReference type="InterPro" id="IPR036937">
    <property type="entry name" value="Adhesion_dom_fimbrial_sf"/>
</dbReference>
<organism evidence="2">
    <name type="scientific">Pseudomonas marincola</name>
    <dbReference type="NCBI Taxonomy" id="437900"/>
    <lineage>
        <taxon>Bacteria</taxon>
        <taxon>Pseudomonadati</taxon>
        <taxon>Pseudomonadota</taxon>
        <taxon>Gammaproteobacteria</taxon>
        <taxon>Pseudomonadales</taxon>
        <taxon>Pseudomonadaceae</taxon>
        <taxon>Pseudomonas</taxon>
    </lineage>
</organism>
<dbReference type="SUPFAM" id="SSF49401">
    <property type="entry name" value="Bacterial adhesins"/>
    <property type="match status" value="1"/>
</dbReference>
<proteinExistence type="predicted"/>
<reference evidence="2" key="1">
    <citation type="submission" date="2019-02" db="EMBL/GenBank/DDBJ databases">
        <authorList>
            <consortium name="Genoscope - CEA"/>
            <person name="William W."/>
        </authorList>
    </citation>
    <scope>NUCLEOTIDE SEQUENCE [LARGE SCALE GENOMIC DNA]</scope>
    <source>
        <strain evidence="2">YSy11</strain>
    </source>
</reference>
<protein>
    <submittedName>
        <fullName evidence="2">Uncharacterized protein</fullName>
    </submittedName>
</protein>
<dbReference type="GO" id="GO:0043709">
    <property type="term" value="P:cell adhesion involved in single-species biofilm formation"/>
    <property type="evidence" value="ECO:0007669"/>
    <property type="project" value="TreeGrafter"/>
</dbReference>
<name>A0A653E8K1_9PSED</name>
<evidence type="ECO:0000313" key="2">
    <source>
        <dbReference type="EMBL" id="VEV98853.1"/>
    </source>
</evidence>
<feature type="signal peptide" evidence="1">
    <location>
        <begin position="1"/>
        <end position="22"/>
    </location>
</feature>
<accession>A0A653E8K1</accession>
<sequence length="183" mass="19366">MKKFLACTVLGFGFIGSGFAYSADGIVQFNGMLTEESCDLSVDGNGYSDGMVILPPVPLSELTVHEDAQQTQFSIALRNCNTALTVRPRFEADNTISGFLVNTTPPESGGAENVHIALYNEEGTPLNAGGYNADDRNPYKPVSVDGETVFYYNAAVAGVVGDGPNSATVGLVTSSLVYSIEYK</sequence>
<keyword evidence="1" id="KW-0732">Signal</keyword>
<dbReference type="EMBL" id="LR215729">
    <property type="protein sequence ID" value="VEV98853.1"/>
    <property type="molecule type" value="Genomic_DNA"/>
</dbReference>
<dbReference type="PANTHER" id="PTHR33420:SF10">
    <property type="entry name" value="FIMBRIAE MAJOR SUBUNIT"/>
    <property type="match status" value="1"/>
</dbReference>